<proteinExistence type="inferred from homology"/>
<dbReference type="PANTHER" id="PTHR47955:SF19">
    <property type="entry name" value="CYTOCHROME P450 71A9-LIKE ISOFORM X1"/>
    <property type="match status" value="1"/>
</dbReference>
<evidence type="ECO:0000313" key="10">
    <source>
        <dbReference type="Proteomes" id="UP000315295"/>
    </source>
</evidence>
<feature type="transmembrane region" description="Helical" evidence="8">
    <location>
        <begin position="6"/>
        <end position="23"/>
    </location>
</feature>
<dbReference type="GO" id="GO:0005506">
    <property type="term" value="F:iron ion binding"/>
    <property type="evidence" value="ECO:0007669"/>
    <property type="project" value="InterPro"/>
</dbReference>
<keyword evidence="8" id="KW-0472">Membrane</keyword>
<dbReference type="Pfam" id="PF00067">
    <property type="entry name" value="p450"/>
    <property type="match status" value="1"/>
</dbReference>
<keyword evidence="8" id="KW-0812">Transmembrane</keyword>
<dbReference type="STRING" id="106549.A0A540L6U3"/>
<comment type="cofactor">
    <cofactor evidence="1">
        <name>heme</name>
        <dbReference type="ChEBI" id="CHEBI:30413"/>
    </cofactor>
</comment>
<protein>
    <recommendedName>
        <fullName evidence="11">Cytochrome P450</fullName>
    </recommendedName>
</protein>
<evidence type="ECO:0000256" key="6">
    <source>
        <dbReference type="ARBA" id="ARBA00023004"/>
    </source>
</evidence>
<evidence type="ECO:0000256" key="4">
    <source>
        <dbReference type="ARBA" id="ARBA00022723"/>
    </source>
</evidence>
<evidence type="ECO:0000256" key="1">
    <source>
        <dbReference type="ARBA" id="ARBA00001971"/>
    </source>
</evidence>
<keyword evidence="6" id="KW-0408">Iron</keyword>
<keyword evidence="10" id="KW-1185">Reference proteome</keyword>
<evidence type="ECO:0000313" key="9">
    <source>
        <dbReference type="EMBL" id="TQD82184.1"/>
    </source>
</evidence>
<dbReference type="InterPro" id="IPR036396">
    <property type="entry name" value="Cyt_P450_sf"/>
</dbReference>
<dbReference type="EMBL" id="VIEB01000733">
    <property type="protein sequence ID" value="TQD82184.1"/>
    <property type="molecule type" value="Genomic_DNA"/>
</dbReference>
<dbReference type="InterPro" id="IPR002401">
    <property type="entry name" value="Cyt_P450_E_grp-I"/>
</dbReference>
<dbReference type="PRINTS" id="PR00463">
    <property type="entry name" value="EP450I"/>
</dbReference>
<dbReference type="PANTHER" id="PTHR47955">
    <property type="entry name" value="CYTOCHROME P450 FAMILY 71 PROTEIN"/>
    <property type="match status" value="1"/>
</dbReference>
<sequence>MAIITSLFICLPFLLLLPLFLLLQKRKNVYKNPQQKTFPPSPPKLPLIGNLHQLGTPRHKSLHQLSIKYGPVMLLHLGRVPTLVISSAEAAKDALKTNDLHCCSRPSSAGTRRLTYNYLDMAFSPYGDYWREIRKICVLELFSVKRVQSYRSIREEEVDEMVNSISASSSSGAPVNLTEKLVALTASIIFRIGYGTSFQGSKFEHKNIDEFIQDTEVMLGGMSGADCFPSWMGWVIDMVSGVHKEFDRISKELDGFFQQVIDDHLKPGSRVDD</sequence>
<evidence type="ECO:0000256" key="8">
    <source>
        <dbReference type="SAM" id="Phobius"/>
    </source>
</evidence>
<dbReference type="InterPro" id="IPR001128">
    <property type="entry name" value="Cyt_P450"/>
</dbReference>
<evidence type="ECO:0008006" key="11">
    <source>
        <dbReference type="Google" id="ProtNLM"/>
    </source>
</evidence>
<evidence type="ECO:0000256" key="7">
    <source>
        <dbReference type="ARBA" id="ARBA00023033"/>
    </source>
</evidence>
<evidence type="ECO:0000256" key="3">
    <source>
        <dbReference type="ARBA" id="ARBA00022617"/>
    </source>
</evidence>
<dbReference type="GO" id="GO:0004497">
    <property type="term" value="F:monooxygenase activity"/>
    <property type="evidence" value="ECO:0007669"/>
    <property type="project" value="UniProtKB-KW"/>
</dbReference>
<dbReference type="Gene3D" id="1.10.630.10">
    <property type="entry name" value="Cytochrome P450"/>
    <property type="match status" value="1"/>
</dbReference>
<keyword evidence="3" id="KW-0349">Heme</keyword>
<evidence type="ECO:0000256" key="5">
    <source>
        <dbReference type="ARBA" id="ARBA00023002"/>
    </source>
</evidence>
<comment type="similarity">
    <text evidence="2">Belongs to the cytochrome P450 family.</text>
</comment>
<keyword evidence="4" id="KW-0479">Metal-binding</keyword>
<dbReference type="SUPFAM" id="SSF48264">
    <property type="entry name" value="Cytochrome P450"/>
    <property type="match status" value="1"/>
</dbReference>
<gene>
    <name evidence="9" type="ORF">C1H46_032272</name>
</gene>
<dbReference type="Proteomes" id="UP000315295">
    <property type="component" value="Unassembled WGS sequence"/>
</dbReference>
<name>A0A540L6U3_MALBA</name>
<keyword evidence="7" id="KW-0503">Monooxygenase</keyword>
<keyword evidence="5" id="KW-0560">Oxidoreductase</keyword>
<organism evidence="9 10">
    <name type="scientific">Malus baccata</name>
    <name type="common">Siberian crab apple</name>
    <name type="synonym">Pyrus baccata</name>
    <dbReference type="NCBI Taxonomy" id="106549"/>
    <lineage>
        <taxon>Eukaryota</taxon>
        <taxon>Viridiplantae</taxon>
        <taxon>Streptophyta</taxon>
        <taxon>Embryophyta</taxon>
        <taxon>Tracheophyta</taxon>
        <taxon>Spermatophyta</taxon>
        <taxon>Magnoliopsida</taxon>
        <taxon>eudicotyledons</taxon>
        <taxon>Gunneridae</taxon>
        <taxon>Pentapetalae</taxon>
        <taxon>rosids</taxon>
        <taxon>fabids</taxon>
        <taxon>Rosales</taxon>
        <taxon>Rosaceae</taxon>
        <taxon>Amygdaloideae</taxon>
        <taxon>Maleae</taxon>
        <taxon>Malus</taxon>
    </lineage>
</organism>
<accession>A0A540L6U3</accession>
<dbReference type="GO" id="GO:0020037">
    <property type="term" value="F:heme binding"/>
    <property type="evidence" value="ECO:0007669"/>
    <property type="project" value="InterPro"/>
</dbReference>
<dbReference type="AlphaFoldDB" id="A0A540L6U3"/>
<reference evidence="9 10" key="1">
    <citation type="journal article" date="2019" name="G3 (Bethesda)">
        <title>Sequencing of a Wild Apple (Malus baccata) Genome Unravels the Differences Between Cultivated and Wild Apple Species Regarding Disease Resistance and Cold Tolerance.</title>
        <authorList>
            <person name="Chen X."/>
        </authorList>
    </citation>
    <scope>NUCLEOTIDE SEQUENCE [LARGE SCALE GENOMIC DNA]</scope>
    <source>
        <strain evidence="10">cv. Shandingzi</strain>
        <tissue evidence="9">Leaves</tissue>
    </source>
</reference>
<dbReference type="GO" id="GO:0016705">
    <property type="term" value="F:oxidoreductase activity, acting on paired donors, with incorporation or reduction of molecular oxygen"/>
    <property type="evidence" value="ECO:0007669"/>
    <property type="project" value="InterPro"/>
</dbReference>
<evidence type="ECO:0000256" key="2">
    <source>
        <dbReference type="ARBA" id="ARBA00010617"/>
    </source>
</evidence>
<keyword evidence="8" id="KW-1133">Transmembrane helix</keyword>
<comment type="caution">
    <text evidence="9">The sequence shown here is derived from an EMBL/GenBank/DDBJ whole genome shotgun (WGS) entry which is preliminary data.</text>
</comment>